<name>A0A2X4X6N3_9GAMM</name>
<feature type="binding site" evidence="9">
    <location>
        <position position="111"/>
    </location>
    <ligand>
        <name>substrate</name>
    </ligand>
</feature>
<dbReference type="GO" id="GO:0030145">
    <property type="term" value="F:manganese ion binding"/>
    <property type="evidence" value="ECO:0007669"/>
    <property type="project" value="UniProtKB-UniRule"/>
</dbReference>
<dbReference type="GO" id="GO:0035529">
    <property type="term" value="F:NADH pyrophosphatase activity"/>
    <property type="evidence" value="ECO:0007669"/>
    <property type="project" value="TreeGrafter"/>
</dbReference>
<feature type="binding site" evidence="9">
    <location>
        <position position="69"/>
    </location>
    <ligand>
        <name>substrate</name>
    </ligand>
</feature>
<comment type="subunit">
    <text evidence="9">Homodimer.</text>
</comment>
<keyword evidence="2 9" id="KW-0479">Metal-binding</keyword>
<dbReference type="NCBIfam" id="NF001299">
    <property type="entry name" value="PRK00241.1"/>
    <property type="match status" value="1"/>
</dbReference>
<dbReference type="EC" id="3.6.1.22" evidence="9"/>
<dbReference type="InterPro" id="IPR050241">
    <property type="entry name" value="NAD-cap_RNA_hydrolase_NudC"/>
</dbReference>
<dbReference type="FunFam" id="3.90.79.20:FF:000001">
    <property type="entry name" value="NADH pyrophosphatase"/>
    <property type="match status" value="1"/>
</dbReference>
<evidence type="ECO:0000259" key="10">
    <source>
        <dbReference type="PROSITE" id="PS51462"/>
    </source>
</evidence>
<feature type="binding site" evidence="9">
    <location>
        <position position="158"/>
    </location>
    <ligand>
        <name>a divalent metal cation</name>
        <dbReference type="ChEBI" id="CHEBI:60240"/>
        <label>1</label>
    </ligand>
</feature>
<feature type="binding site" evidence="9">
    <location>
        <position position="124"/>
    </location>
    <ligand>
        <name>substrate</name>
    </ligand>
</feature>
<keyword evidence="4 9" id="KW-0862">Zinc</keyword>
<dbReference type="InterPro" id="IPR020084">
    <property type="entry name" value="NUDIX_hydrolase_CS"/>
</dbReference>
<dbReference type="GO" id="GO:0000210">
    <property type="term" value="F:NAD+ diphosphatase activity"/>
    <property type="evidence" value="ECO:0007669"/>
    <property type="project" value="UniProtKB-UniRule"/>
</dbReference>
<evidence type="ECO:0000256" key="1">
    <source>
        <dbReference type="ARBA" id="ARBA00009595"/>
    </source>
</evidence>
<dbReference type="InterPro" id="IPR022925">
    <property type="entry name" value="RNA_Hydrolase_NudC"/>
</dbReference>
<dbReference type="GO" id="GO:0019677">
    <property type="term" value="P:NAD+ catabolic process"/>
    <property type="evidence" value="ECO:0007669"/>
    <property type="project" value="TreeGrafter"/>
</dbReference>
<feature type="domain" description="Nudix hydrolase" evidence="10">
    <location>
        <begin position="125"/>
        <end position="248"/>
    </location>
</feature>
<dbReference type="EMBL" id="LS483470">
    <property type="protein sequence ID" value="SQI35245.1"/>
    <property type="molecule type" value="Genomic_DNA"/>
</dbReference>
<dbReference type="Pfam" id="PF09297">
    <property type="entry name" value="Zn_ribbon_NUD"/>
    <property type="match status" value="1"/>
</dbReference>
<feature type="binding site" evidence="9">
    <location>
        <position position="174"/>
    </location>
    <ligand>
        <name>a divalent metal cation</name>
        <dbReference type="ChEBI" id="CHEBI:60240"/>
        <label>2</label>
    </ligand>
</feature>
<dbReference type="InterPro" id="IPR049734">
    <property type="entry name" value="NudC-like_C"/>
</dbReference>
<comment type="function">
    <text evidence="9">mRNA decapping enzyme that specifically removes the nicotinamide adenine dinucleotide (NAD) cap from a subset of mRNAs by hydrolyzing the diphosphate linkage to produce nicotinamide mononucleotide (NMN) and 5' monophosphate mRNA. The NAD-cap is present at the 5'-end of some mRNAs and stabilizes RNA against 5'-processing. Has preference for mRNAs with a 5'-end purine. Catalyzes the hydrolysis of a broad range of dinucleotide pyrophosphates.</text>
</comment>
<feature type="binding site" evidence="9">
    <location>
        <position position="178"/>
    </location>
    <ligand>
        <name>a divalent metal cation</name>
        <dbReference type="ChEBI" id="CHEBI:60240"/>
        <label>3</label>
    </ligand>
</feature>
<reference evidence="11 12" key="1">
    <citation type="submission" date="2018-06" db="EMBL/GenBank/DDBJ databases">
        <authorList>
            <consortium name="Pathogen Informatics"/>
            <person name="Doyle S."/>
        </authorList>
    </citation>
    <scope>NUCLEOTIDE SEQUENCE [LARGE SCALE GENOMIC DNA]</scope>
    <source>
        <strain evidence="11 12">NCTC12151</strain>
    </source>
</reference>
<dbReference type="PANTHER" id="PTHR42904:SF6">
    <property type="entry name" value="NAD-CAPPED RNA HYDROLASE NUDT12"/>
    <property type="match status" value="1"/>
</dbReference>
<comment type="cofactor">
    <cofactor evidence="9">
        <name>Zn(2+)</name>
        <dbReference type="ChEBI" id="CHEBI:29105"/>
    </cofactor>
    <text evidence="9">Binds 1 zinc ion per subunit.</text>
</comment>
<dbReference type="CDD" id="cd03429">
    <property type="entry name" value="NUDIX_NADH_pyrophosphatase_Nudt13"/>
    <property type="match status" value="1"/>
</dbReference>
<dbReference type="PROSITE" id="PS00893">
    <property type="entry name" value="NUDIX_BOX"/>
    <property type="match status" value="1"/>
</dbReference>
<feature type="binding site" evidence="9">
    <location>
        <position position="219"/>
    </location>
    <ligand>
        <name>a divalent metal cation</name>
        <dbReference type="ChEBI" id="CHEBI:60240"/>
        <label>3</label>
    </ligand>
</feature>
<proteinExistence type="inferred from homology"/>
<dbReference type="FunFam" id="3.90.79.10:FF:000004">
    <property type="entry name" value="NADH pyrophosphatase"/>
    <property type="match status" value="1"/>
</dbReference>
<keyword evidence="5 9" id="KW-0460">Magnesium</keyword>
<keyword evidence="3 9" id="KW-0378">Hydrolase</keyword>
<feature type="binding site" evidence="9">
    <location>
        <begin position="192"/>
        <end position="199"/>
    </location>
    <ligand>
        <name>substrate</name>
    </ligand>
</feature>
<evidence type="ECO:0000313" key="12">
    <source>
        <dbReference type="Proteomes" id="UP000249005"/>
    </source>
</evidence>
<dbReference type="PANTHER" id="PTHR42904">
    <property type="entry name" value="NUDIX HYDROLASE, NUDC SUBFAMILY"/>
    <property type="match status" value="1"/>
</dbReference>
<feature type="binding site" evidence="9">
    <location>
        <position position="25"/>
    </location>
    <ligand>
        <name>substrate</name>
    </ligand>
</feature>
<gene>
    <name evidence="9 11" type="primary">nudC</name>
    <name evidence="11" type="ORF">NCTC12151_00414</name>
</gene>
<dbReference type="KEGG" id="lri:NCTC12151_00414"/>
<dbReference type="GO" id="GO:0008270">
    <property type="term" value="F:zinc ion binding"/>
    <property type="evidence" value="ECO:0007669"/>
    <property type="project" value="UniProtKB-UniRule"/>
</dbReference>
<dbReference type="EC" id="3.6.1.-" evidence="9"/>
<feature type="binding site" evidence="9">
    <location>
        <position position="174"/>
    </location>
    <ligand>
        <name>a divalent metal cation</name>
        <dbReference type="ChEBI" id="CHEBI:60240"/>
        <label>3</label>
    </ligand>
</feature>
<evidence type="ECO:0000256" key="5">
    <source>
        <dbReference type="ARBA" id="ARBA00022842"/>
    </source>
</evidence>
<evidence type="ECO:0000256" key="6">
    <source>
        <dbReference type="ARBA" id="ARBA00023027"/>
    </source>
</evidence>
<keyword evidence="6 9" id="KW-0520">NAD</keyword>
<comment type="cofactor">
    <cofactor evidence="9">
        <name>Mg(2+)</name>
        <dbReference type="ChEBI" id="CHEBI:18420"/>
    </cofactor>
    <cofactor evidence="9">
        <name>Mn(2+)</name>
        <dbReference type="ChEBI" id="CHEBI:29035"/>
    </cofactor>
    <text evidence="9">Divalent metal cations. Mg(2+) or Mn(2+).</text>
</comment>
<dbReference type="Gene3D" id="3.90.79.10">
    <property type="entry name" value="Nucleoside Triphosphate Pyrophosphohydrolase"/>
    <property type="match status" value="1"/>
</dbReference>
<feature type="binding site" evidence="9">
    <location>
        <position position="241"/>
    </location>
    <ligand>
        <name>substrate</name>
    </ligand>
</feature>
<evidence type="ECO:0000256" key="2">
    <source>
        <dbReference type="ARBA" id="ARBA00022723"/>
    </source>
</evidence>
<dbReference type="GO" id="GO:0110153">
    <property type="term" value="F:RNA NAD-cap (NMN-forming) hydrolase activity"/>
    <property type="evidence" value="ECO:0007669"/>
    <property type="project" value="RHEA"/>
</dbReference>
<dbReference type="Proteomes" id="UP000249005">
    <property type="component" value="Chromosome 1"/>
</dbReference>
<comment type="catalytic activity">
    <reaction evidence="9">
        <text>NAD(+) + H2O = beta-nicotinamide D-ribonucleotide + AMP + 2 H(+)</text>
        <dbReference type="Rhea" id="RHEA:11800"/>
        <dbReference type="ChEBI" id="CHEBI:14649"/>
        <dbReference type="ChEBI" id="CHEBI:15377"/>
        <dbReference type="ChEBI" id="CHEBI:15378"/>
        <dbReference type="ChEBI" id="CHEBI:57540"/>
        <dbReference type="ChEBI" id="CHEBI:456215"/>
        <dbReference type="EC" id="3.6.1.22"/>
    </reaction>
</comment>
<comment type="catalytic activity">
    <reaction evidence="8">
        <text>a 5'-end NAD(+)-phospho-ribonucleoside in mRNA + H2O = a 5'-end phospho-adenosine-phospho-ribonucleoside in mRNA + beta-nicotinamide D-ribonucleotide + 2 H(+)</text>
        <dbReference type="Rhea" id="RHEA:60876"/>
        <dbReference type="Rhea" id="RHEA-COMP:15698"/>
        <dbReference type="Rhea" id="RHEA-COMP:15719"/>
        <dbReference type="ChEBI" id="CHEBI:14649"/>
        <dbReference type="ChEBI" id="CHEBI:15377"/>
        <dbReference type="ChEBI" id="CHEBI:15378"/>
        <dbReference type="ChEBI" id="CHEBI:144029"/>
        <dbReference type="ChEBI" id="CHEBI:144051"/>
    </reaction>
    <physiologicalReaction direction="left-to-right" evidence="8">
        <dbReference type="Rhea" id="RHEA:60877"/>
    </physiologicalReaction>
</comment>
<dbReference type="HAMAP" id="MF_00297">
    <property type="entry name" value="Nudix_NudC"/>
    <property type="match status" value="1"/>
</dbReference>
<keyword evidence="7 9" id="KW-0464">Manganese</keyword>
<protein>
    <recommendedName>
        <fullName evidence="9">NAD-capped RNA hydrolase NudC</fullName>
        <shortName evidence="9">DeNADding enzyme NudC</shortName>
        <ecNumber evidence="9">3.6.1.-</ecNumber>
    </recommendedName>
    <alternativeName>
        <fullName evidence="9">NADH pyrophosphatase</fullName>
        <ecNumber evidence="9">3.6.1.22</ecNumber>
    </alternativeName>
</protein>
<dbReference type="InterPro" id="IPR015797">
    <property type="entry name" value="NUDIX_hydrolase-like_dom_sf"/>
</dbReference>
<feature type="binding site" evidence="9">
    <location>
        <position position="98"/>
    </location>
    <ligand>
        <name>Zn(2+)</name>
        <dbReference type="ChEBI" id="CHEBI:29105"/>
    </ligand>
</feature>
<dbReference type="Pfam" id="PF00293">
    <property type="entry name" value="NUDIX"/>
    <property type="match status" value="1"/>
</dbReference>
<evidence type="ECO:0000256" key="9">
    <source>
        <dbReference type="HAMAP-Rule" id="MF_00297"/>
    </source>
</evidence>
<dbReference type="RefSeq" id="WP_111739074.1">
    <property type="nucleotide sequence ID" value="NZ_LR698987.1"/>
</dbReference>
<dbReference type="OrthoDB" id="9791656at2"/>
<comment type="similarity">
    <text evidence="1 9">Belongs to the Nudix hydrolase family. NudC subfamily.</text>
</comment>
<evidence type="ECO:0000313" key="11">
    <source>
        <dbReference type="EMBL" id="SQI35245.1"/>
    </source>
</evidence>
<organism evidence="11 12">
    <name type="scientific">Leminorella richardii</name>
    <dbReference type="NCBI Taxonomy" id="158841"/>
    <lineage>
        <taxon>Bacteria</taxon>
        <taxon>Pseudomonadati</taxon>
        <taxon>Pseudomonadota</taxon>
        <taxon>Gammaproteobacteria</taxon>
        <taxon>Enterobacterales</taxon>
        <taxon>Budviciaceae</taxon>
        <taxon>Leminorella</taxon>
    </lineage>
</organism>
<dbReference type="InterPro" id="IPR015376">
    <property type="entry name" value="Znr_NADH_PPase"/>
</dbReference>
<dbReference type="InterPro" id="IPR000086">
    <property type="entry name" value="NUDIX_hydrolase_dom"/>
</dbReference>
<dbReference type="AlphaFoldDB" id="A0A2X4X6N3"/>
<evidence type="ECO:0000256" key="7">
    <source>
        <dbReference type="ARBA" id="ARBA00023211"/>
    </source>
</evidence>
<dbReference type="Gene3D" id="3.90.79.20">
    <property type="match status" value="1"/>
</dbReference>
<sequence>MEQQLRGDESGWWLLSYAGKLWLPKGELPFGLAQDFQLQGERAYRIGEWQSHPVWLIRQSRARDMASVRQLLNEDRGLFQLAGRAVQLEDFYRAHRFCGYCGHGMTISDREWACLCPNCHQRYYPQIAPCVIVAIRKEDKILLAQHNRHRGGIYTALAGFVEVGETLEQAVAREVHEESNLSIKNLRYISSQPWPFPHSLMVAYLADYDSGELKIDKSELLDANWFDFDRLPMLPPPGTVARRLIEDTVALCRAEREQG</sequence>
<dbReference type="GO" id="GO:0000287">
    <property type="term" value="F:magnesium ion binding"/>
    <property type="evidence" value="ECO:0007669"/>
    <property type="project" value="UniProtKB-UniRule"/>
</dbReference>
<comment type="catalytic activity">
    <reaction evidence="9">
        <text>NADH + H2O = reduced beta-nicotinamide D-ribonucleotide + AMP + 2 H(+)</text>
        <dbReference type="Rhea" id="RHEA:48868"/>
        <dbReference type="ChEBI" id="CHEBI:15377"/>
        <dbReference type="ChEBI" id="CHEBI:15378"/>
        <dbReference type="ChEBI" id="CHEBI:57945"/>
        <dbReference type="ChEBI" id="CHEBI:90832"/>
        <dbReference type="ChEBI" id="CHEBI:456215"/>
        <dbReference type="EC" id="3.6.1.22"/>
    </reaction>
</comment>
<feature type="binding site" evidence="9">
    <location>
        <position position="219"/>
    </location>
    <ligand>
        <name>a divalent metal cation</name>
        <dbReference type="ChEBI" id="CHEBI:60240"/>
        <label>1</label>
    </ligand>
</feature>
<dbReference type="GO" id="GO:0005829">
    <property type="term" value="C:cytosol"/>
    <property type="evidence" value="ECO:0007669"/>
    <property type="project" value="TreeGrafter"/>
</dbReference>
<evidence type="ECO:0000256" key="4">
    <source>
        <dbReference type="ARBA" id="ARBA00022833"/>
    </source>
</evidence>
<evidence type="ECO:0000256" key="8">
    <source>
        <dbReference type="ARBA" id="ARBA00023679"/>
    </source>
</evidence>
<accession>A0A2X4X6N3</accession>
<feature type="short sequence motif" description="Nudix box" evidence="9">
    <location>
        <begin position="159"/>
        <end position="180"/>
    </location>
</feature>
<feature type="binding site" evidence="9">
    <location>
        <position position="101"/>
    </location>
    <ligand>
        <name>Zn(2+)</name>
        <dbReference type="ChEBI" id="CHEBI:29105"/>
    </ligand>
</feature>
<feature type="binding site" evidence="9">
    <location>
        <position position="119"/>
    </location>
    <ligand>
        <name>Zn(2+)</name>
        <dbReference type="ChEBI" id="CHEBI:29105"/>
    </ligand>
</feature>
<evidence type="ECO:0000256" key="3">
    <source>
        <dbReference type="ARBA" id="ARBA00022801"/>
    </source>
</evidence>
<feature type="binding site" evidence="9">
    <location>
        <position position="178"/>
    </location>
    <ligand>
        <name>a divalent metal cation</name>
        <dbReference type="ChEBI" id="CHEBI:60240"/>
        <label>1</label>
    </ligand>
</feature>
<dbReference type="PROSITE" id="PS51462">
    <property type="entry name" value="NUDIX"/>
    <property type="match status" value="1"/>
</dbReference>
<dbReference type="SUPFAM" id="SSF55811">
    <property type="entry name" value="Nudix"/>
    <property type="match status" value="2"/>
</dbReference>
<feature type="binding site" evidence="9">
    <location>
        <position position="116"/>
    </location>
    <ligand>
        <name>Zn(2+)</name>
        <dbReference type="ChEBI" id="CHEBI:29105"/>
    </ligand>
</feature>
<dbReference type="GO" id="GO:0006742">
    <property type="term" value="P:NADP+ catabolic process"/>
    <property type="evidence" value="ECO:0007669"/>
    <property type="project" value="TreeGrafter"/>
</dbReference>
<keyword evidence="12" id="KW-1185">Reference proteome</keyword>